<keyword evidence="2" id="KW-0479">Metal-binding</keyword>
<keyword evidence="9" id="KW-1185">Reference proteome</keyword>
<keyword evidence="5" id="KW-0732">Signal</keyword>
<evidence type="ECO:0000256" key="1">
    <source>
        <dbReference type="ARBA" id="ARBA00001947"/>
    </source>
</evidence>
<dbReference type="EMBL" id="ADBL01000052">
    <property type="status" value="NOT_ANNOTATED_CDS"/>
    <property type="molecule type" value="Genomic_DNA"/>
</dbReference>
<evidence type="ECO:0000256" key="3">
    <source>
        <dbReference type="ARBA" id="ARBA00022801"/>
    </source>
</evidence>
<dbReference type="EMBL" id="ADBL01000051">
    <property type="status" value="NOT_ANNOTATED_CDS"/>
    <property type="molecule type" value="Genomic_DNA"/>
</dbReference>
<dbReference type="eggNOG" id="KOG3968">
    <property type="taxonomic scope" value="Eukaryota"/>
</dbReference>
<dbReference type="AlphaFoldDB" id="A0A0C4DKG2"/>
<dbReference type="InterPro" id="IPR011059">
    <property type="entry name" value="Metal-dep_hydrolase_composite"/>
</dbReference>
<proteinExistence type="predicted"/>
<comment type="cofactor">
    <cofactor evidence="1">
        <name>Zn(2+)</name>
        <dbReference type="ChEBI" id="CHEBI:29105"/>
    </cofactor>
</comment>
<dbReference type="Gene3D" id="3.20.20.140">
    <property type="entry name" value="Metal-dependent hydrolases"/>
    <property type="match status" value="1"/>
</dbReference>
<sequence length="463" mass="50898">MRHFASYSALLPLLAAGAEAATILFNGGTIVAFDRQSEDLRIVRNGSLLVRDDRIVGVYDSAPADIPTGAEIVDATDKILTPGFIDTHRHGWQTAFKTLASNTSLVEYFSRYGEFASAGKWSADDVYNSQLAGLYEAANAGVTTMLDHAHHTWDGPTSEAGLRASIDSGTRVFWAFTFHNTSVTEIPALTTIFRDIARNASFKGSPTSLGISYDAFGPEPNVNEVNTIMGLAKEFNVSVITTHSLQGPWGVTNSPEDIHALNHLNISIPIVFSHASFLTGQGALLLRSTNQYISITPESEMHYGHTHPVSYNIQDQASLGVDTHFTFSTDVLTQARLWLQQARYEAYEDVIDRWELPYNNPMSTNQAFLLATRSGGLALRRDDLGSVVVDGKWVKKDGKLTVGDYKSVRAKFLQTARRIQDIWRNTPLPTLEQLQTPFAYPIARAKTADVQRGEGNGYGSVHI</sequence>
<dbReference type="GO" id="GO:0019239">
    <property type="term" value="F:deaminase activity"/>
    <property type="evidence" value="ECO:0007669"/>
    <property type="project" value="TreeGrafter"/>
</dbReference>
<dbReference type="PANTHER" id="PTHR11271:SF37">
    <property type="entry name" value="FAMILY PROTEIN, PUTATIVE (AFU_ORTHOLOGUE AFUA_4G00460)-RELATED"/>
    <property type="match status" value="1"/>
</dbReference>
<feature type="chain" id="PRO_5009385075" evidence="5">
    <location>
        <begin position="21"/>
        <end position="463"/>
    </location>
</feature>
<organism evidence="8 9">
    <name type="scientific">Magnaporthiopsis poae (strain ATCC 64411 / 73-15)</name>
    <name type="common">Kentucky bluegrass fungus</name>
    <name type="synonym">Magnaporthe poae</name>
    <dbReference type="NCBI Taxonomy" id="644358"/>
    <lineage>
        <taxon>Eukaryota</taxon>
        <taxon>Fungi</taxon>
        <taxon>Dikarya</taxon>
        <taxon>Ascomycota</taxon>
        <taxon>Pezizomycotina</taxon>
        <taxon>Sordariomycetes</taxon>
        <taxon>Sordariomycetidae</taxon>
        <taxon>Magnaporthales</taxon>
        <taxon>Magnaporthaceae</taxon>
        <taxon>Magnaporthiopsis</taxon>
    </lineage>
</organism>
<evidence type="ECO:0000313" key="7">
    <source>
        <dbReference type="EMBL" id="KLU81138.1"/>
    </source>
</evidence>
<reference evidence="7" key="2">
    <citation type="submission" date="2010-05" db="EMBL/GenBank/DDBJ databases">
        <title>The Genome Sequence of Magnaporthe poae strain ATCC 64411.</title>
        <authorList>
            <consortium name="The Broad Institute Genome Sequencing Platform"/>
            <consortium name="Broad Institute Genome Sequencing Center for Infectious Disease"/>
            <person name="Ma L.-J."/>
            <person name="Dead R."/>
            <person name="Young S."/>
            <person name="Zeng Q."/>
            <person name="Koehrsen M."/>
            <person name="Alvarado L."/>
            <person name="Berlin A."/>
            <person name="Chapman S.B."/>
            <person name="Chen Z."/>
            <person name="Freedman E."/>
            <person name="Gellesch M."/>
            <person name="Goldberg J."/>
            <person name="Griggs A."/>
            <person name="Gujja S."/>
            <person name="Heilman E.R."/>
            <person name="Heiman D."/>
            <person name="Hepburn T."/>
            <person name="Howarth C."/>
            <person name="Jen D."/>
            <person name="Larson L."/>
            <person name="Mehta T."/>
            <person name="Neiman D."/>
            <person name="Pearson M."/>
            <person name="Roberts A."/>
            <person name="Saif S."/>
            <person name="Shea T."/>
            <person name="Shenoy N."/>
            <person name="Sisk P."/>
            <person name="Stolte C."/>
            <person name="Sykes S."/>
            <person name="Walk T."/>
            <person name="White J."/>
            <person name="Yandava C."/>
            <person name="Haas B."/>
            <person name="Nusbaum C."/>
            <person name="Birren B."/>
        </authorList>
    </citation>
    <scope>NUCLEOTIDE SEQUENCE</scope>
    <source>
        <strain evidence="7">ATCC 64411</strain>
    </source>
</reference>
<gene>
    <name evidence="7" type="ORF">MAPG_00233</name>
</gene>
<dbReference type="EMBL" id="GL876966">
    <property type="protein sequence ID" value="KLU81138.1"/>
    <property type="molecule type" value="Genomic_DNA"/>
</dbReference>
<feature type="signal peptide" evidence="5">
    <location>
        <begin position="1"/>
        <end position="20"/>
    </location>
</feature>
<evidence type="ECO:0000256" key="5">
    <source>
        <dbReference type="SAM" id="SignalP"/>
    </source>
</evidence>
<evidence type="ECO:0000256" key="4">
    <source>
        <dbReference type="ARBA" id="ARBA00022833"/>
    </source>
</evidence>
<dbReference type="EnsemblFungi" id="MAPG_00233T0">
    <property type="protein sequence ID" value="MAPG_00233T0"/>
    <property type="gene ID" value="MAPG_00233"/>
</dbReference>
<reference evidence="8" key="4">
    <citation type="journal article" date="2015" name="G3 (Bethesda)">
        <title>Genome sequences of three phytopathogenic species of the Magnaporthaceae family of fungi.</title>
        <authorList>
            <person name="Okagaki L.H."/>
            <person name="Nunes C.C."/>
            <person name="Sailsbery J."/>
            <person name="Clay B."/>
            <person name="Brown D."/>
            <person name="John T."/>
            <person name="Oh Y."/>
            <person name="Young N."/>
            <person name="Fitzgerald M."/>
            <person name="Haas B.J."/>
            <person name="Zeng Q."/>
            <person name="Young S."/>
            <person name="Adiconis X."/>
            <person name="Fan L."/>
            <person name="Levin J.Z."/>
            <person name="Mitchell T.K."/>
            <person name="Okubara P.A."/>
            <person name="Farman M.L."/>
            <person name="Kohn L.M."/>
            <person name="Birren B."/>
            <person name="Ma L.-J."/>
            <person name="Dean R.A."/>
        </authorList>
    </citation>
    <scope>NUCLEOTIDE SEQUENCE</scope>
    <source>
        <strain evidence="8">ATCC 64411 / 73-15</strain>
    </source>
</reference>
<dbReference type="Gene3D" id="2.30.40.10">
    <property type="entry name" value="Urease, subunit C, domain 1"/>
    <property type="match status" value="1"/>
</dbReference>
<evidence type="ECO:0000313" key="9">
    <source>
        <dbReference type="Proteomes" id="UP000011715"/>
    </source>
</evidence>
<accession>A0A0C4DKG2</accession>
<keyword evidence="3 7" id="KW-0378">Hydrolase</keyword>
<protein>
    <submittedName>
        <fullName evidence="7">Amidohydrolase</fullName>
    </submittedName>
</protein>
<dbReference type="Pfam" id="PF01979">
    <property type="entry name" value="Amidohydro_1"/>
    <property type="match status" value="1"/>
</dbReference>
<dbReference type="InterPro" id="IPR032466">
    <property type="entry name" value="Metal_Hydrolase"/>
</dbReference>
<dbReference type="Proteomes" id="UP000011715">
    <property type="component" value="Unassembled WGS sequence"/>
</dbReference>
<evidence type="ECO:0000313" key="8">
    <source>
        <dbReference type="EnsemblFungi" id="MAPG_00233T0"/>
    </source>
</evidence>
<reference evidence="7" key="3">
    <citation type="submission" date="2011-03" db="EMBL/GenBank/DDBJ databases">
        <title>Annotation of Magnaporthe poae ATCC 64411.</title>
        <authorList>
            <person name="Ma L.-J."/>
            <person name="Dead R."/>
            <person name="Young S.K."/>
            <person name="Zeng Q."/>
            <person name="Gargeya S."/>
            <person name="Fitzgerald M."/>
            <person name="Haas B."/>
            <person name="Abouelleil A."/>
            <person name="Alvarado L."/>
            <person name="Arachchi H.M."/>
            <person name="Berlin A."/>
            <person name="Brown A."/>
            <person name="Chapman S.B."/>
            <person name="Chen Z."/>
            <person name="Dunbar C."/>
            <person name="Freedman E."/>
            <person name="Gearin G."/>
            <person name="Gellesch M."/>
            <person name="Goldberg J."/>
            <person name="Griggs A."/>
            <person name="Gujja S."/>
            <person name="Heiman D."/>
            <person name="Howarth C."/>
            <person name="Larson L."/>
            <person name="Lui A."/>
            <person name="MacDonald P.J.P."/>
            <person name="Mehta T."/>
            <person name="Montmayeur A."/>
            <person name="Murphy C."/>
            <person name="Neiman D."/>
            <person name="Pearson M."/>
            <person name="Priest M."/>
            <person name="Roberts A."/>
            <person name="Saif S."/>
            <person name="Shea T."/>
            <person name="Shenoy N."/>
            <person name="Sisk P."/>
            <person name="Stolte C."/>
            <person name="Sykes S."/>
            <person name="Yandava C."/>
            <person name="Wortman J."/>
            <person name="Nusbaum C."/>
            <person name="Birren B."/>
        </authorList>
    </citation>
    <scope>NUCLEOTIDE SEQUENCE</scope>
    <source>
        <strain evidence="7">ATCC 64411</strain>
    </source>
</reference>
<dbReference type="InterPro" id="IPR051607">
    <property type="entry name" value="Metallo-dep_hydrolases"/>
</dbReference>
<dbReference type="OrthoDB" id="194468at2759"/>
<reference evidence="8" key="5">
    <citation type="submission" date="2015-06" db="UniProtKB">
        <authorList>
            <consortium name="EnsemblFungi"/>
        </authorList>
    </citation>
    <scope>IDENTIFICATION</scope>
    <source>
        <strain evidence="8">ATCC 64411</strain>
    </source>
</reference>
<dbReference type="STRING" id="644358.A0A0C4DKG2"/>
<name>A0A0C4DKG2_MAGP6</name>
<dbReference type="GO" id="GO:0046872">
    <property type="term" value="F:metal ion binding"/>
    <property type="evidence" value="ECO:0007669"/>
    <property type="project" value="UniProtKB-KW"/>
</dbReference>
<feature type="domain" description="Amidohydrolase-related" evidence="6">
    <location>
        <begin position="79"/>
        <end position="259"/>
    </location>
</feature>
<evidence type="ECO:0000256" key="2">
    <source>
        <dbReference type="ARBA" id="ARBA00022723"/>
    </source>
</evidence>
<dbReference type="VEuPathDB" id="FungiDB:MAPG_00233"/>
<keyword evidence="4" id="KW-0862">Zinc</keyword>
<dbReference type="SUPFAM" id="SSF51556">
    <property type="entry name" value="Metallo-dependent hydrolases"/>
    <property type="match status" value="1"/>
</dbReference>
<reference evidence="9" key="1">
    <citation type="submission" date="2010-05" db="EMBL/GenBank/DDBJ databases">
        <title>The genome sequence of Magnaporthe poae strain ATCC 64411.</title>
        <authorList>
            <person name="Ma L.-J."/>
            <person name="Dead R."/>
            <person name="Young S."/>
            <person name="Zeng Q."/>
            <person name="Koehrsen M."/>
            <person name="Alvarado L."/>
            <person name="Berlin A."/>
            <person name="Chapman S.B."/>
            <person name="Chen Z."/>
            <person name="Freedman E."/>
            <person name="Gellesch M."/>
            <person name="Goldberg J."/>
            <person name="Griggs A."/>
            <person name="Gujja S."/>
            <person name="Heilman E.R."/>
            <person name="Heiman D."/>
            <person name="Hepburn T."/>
            <person name="Howarth C."/>
            <person name="Jen D."/>
            <person name="Larson L."/>
            <person name="Mehta T."/>
            <person name="Neiman D."/>
            <person name="Pearson M."/>
            <person name="Roberts A."/>
            <person name="Saif S."/>
            <person name="Shea T."/>
            <person name="Shenoy N."/>
            <person name="Sisk P."/>
            <person name="Stolte C."/>
            <person name="Sykes S."/>
            <person name="Walk T."/>
            <person name="White J."/>
            <person name="Yandava C."/>
            <person name="Haas B."/>
            <person name="Nusbaum C."/>
            <person name="Birren B."/>
        </authorList>
    </citation>
    <scope>NUCLEOTIDE SEQUENCE [LARGE SCALE GENOMIC DNA]</scope>
    <source>
        <strain evidence="9">ATCC 64411 / 73-15</strain>
    </source>
</reference>
<dbReference type="GO" id="GO:0005829">
    <property type="term" value="C:cytosol"/>
    <property type="evidence" value="ECO:0007669"/>
    <property type="project" value="TreeGrafter"/>
</dbReference>
<dbReference type="InterPro" id="IPR006680">
    <property type="entry name" value="Amidohydro-rel"/>
</dbReference>
<dbReference type="OMA" id="RVFWSYA"/>
<dbReference type="PANTHER" id="PTHR11271">
    <property type="entry name" value="GUANINE DEAMINASE"/>
    <property type="match status" value="1"/>
</dbReference>
<evidence type="ECO:0000259" key="6">
    <source>
        <dbReference type="Pfam" id="PF01979"/>
    </source>
</evidence>
<dbReference type="SUPFAM" id="SSF51338">
    <property type="entry name" value="Composite domain of metallo-dependent hydrolases"/>
    <property type="match status" value="2"/>
</dbReference>